<organism evidence="3 4">
    <name type="scientific">Thermoclostridium caenicola</name>
    <dbReference type="NCBI Taxonomy" id="659425"/>
    <lineage>
        <taxon>Bacteria</taxon>
        <taxon>Bacillati</taxon>
        <taxon>Bacillota</taxon>
        <taxon>Clostridia</taxon>
        <taxon>Eubacteriales</taxon>
        <taxon>Oscillospiraceae</taxon>
        <taxon>Thermoclostridium</taxon>
    </lineage>
</organism>
<dbReference type="Gene3D" id="3.30.300.30">
    <property type="match status" value="1"/>
</dbReference>
<dbReference type="InterPro" id="IPR045851">
    <property type="entry name" value="AMP-bd_C_sf"/>
</dbReference>
<gene>
    <name evidence="3" type="ORF">SAMN05444373_10233</name>
</gene>
<evidence type="ECO:0000313" key="4">
    <source>
        <dbReference type="Proteomes" id="UP000324781"/>
    </source>
</evidence>
<reference evidence="3 4" key="1">
    <citation type="submission" date="2016-11" db="EMBL/GenBank/DDBJ databases">
        <authorList>
            <person name="Varghese N."/>
            <person name="Submissions S."/>
        </authorList>
    </citation>
    <scope>NUCLEOTIDE SEQUENCE [LARGE SCALE GENOMIC DNA]</scope>
    <source>
        <strain evidence="3 4">DSM 19027</strain>
    </source>
</reference>
<dbReference type="GO" id="GO:0016020">
    <property type="term" value="C:membrane"/>
    <property type="evidence" value="ECO:0007669"/>
    <property type="project" value="TreeGrafter"/>
</dbReference>
<dbReference type="EMBL" id="FQZP01000023">
    <property type="protein sequence ID" value="SHJ07661.1"/>
    <property type="molecule type" value="Genomic_DNA"/>
</dbReference>
<dbReference type="Pfam" id="PF00501">
    <property type="entry name" value="AMP-binding"/>
    <property type="match status" value="1"/>
</dbReference>
<dbReference type="InterPro" id="IPR042099">
    <property type="entry name" value="ANL_N_sf"/>
</dbReference>
<dbReference type="SUPFAM" id="SSF56801">
    <property type="entry name" value="Acetyl-CoA synthetase-like"/>
    <property type="match status" value="1"/>
</dbReference>
<dbReference type="Gene3D" id="3.40.50.12780">
    <property type="entry name" value="N-terminal domain of ligase-like"/>
    <property type="match status" value="1"/>
</dbReference>
<dbReference type="AlphaFoldDB" id="A0A1M6GCL4"/>
<evidence type="ECO:0000256" key="1">
    <source>
        <dbReference type="ARBA" id="ARBA00024484"/>
    </source>
</evidence>
<feature type="domain" description="AMP-dependent synthetase/ligase" evidence="2">
    <location>
        <begin position="26"/>
        <end position="420"/>
    </location>
</feature>
<name>A0A1M6GCL4_9FIRM</name>
<dbReference type="PANTHER" id="PTHR43272:SF52">
    <property type="entry name" value="AMP-DEPENDENT SYNTHETASE_LIGASE DOMAIN-CONTAINING PROTEIN"/>
    <property type="match status" value="1"/>
</dbReference>
<evidence type="ECO:0000313" key="3">
    <source>
        <dbReference type="EMBL" id="SHJ07661.1"/>
    </source>
</evidence>
<comment type="catalytic activity">
    <reaction evidence="1">
        <text>a long-chain fatty acid + ATP + CoA = a long-chain fatty acyl-CoA + AMP + diphosphate</text>
        <dbReference type="Rhea" id="RHEA:15421"/>
        <dbReference type="ChEBI" id="CHEBI:30616"/>
        <dbReference type="ChEBI" id="CHEBI:33019"/>
        <dbReference type="ChEBI" id="CHEBI:57287"/>
        <dbReference type="ChEBI" id="CHEBI:57560"/>
        <dbReference type="ChEBI" id="CHEBI:83139"/>
        <dbReference type="ChEBI" id="CHEBI:456215"/>
        <dbReference type="EC" id="6.2.1.3"/>
    </reaction>
    <physiologicalReaction direction="left-to-right" evidence="1">
        <dbReference type="Rhea" id="RHEA:15422"/>
    </physiologicalReaction>
</comment>
<dbReference type="Proteomes" id="UP000324781">
    <property type="component" value="Unassembled WGS sequence"/>
</dbReference>
<sequence>MRMKQLKFYDVRHITDLKDLVQKSADIYGDLDAFLVKTPSGNIRNVTFRQFRQDINCLGSALCHLGLKDTKIAIISENRYEWCVSYLAVVNGTGVVVPLDKELPEAELESLLERSEASAVLCSASYAPVLVSKQKSLKKLKHIICFDYDENDKGVLSYTQLLAKGKALLDKGYTEFTDAEINRDVMCALIFTSGTTDQSKGVMLSHRNISSDIMAVSKLLYADNNDLILSILPLHHTYECTAGFLTMVYLGVTICFCEGLRHITKNLQEYKPTMMMSVPLILENVYSKVIKKAQKEKRLLALKFGLFVSGLLFRIGIDVRRQLFREVMDNLGGNLRLIISGAAALNPKVSKALRAMGFNIMQGYGLTECSPIVSVNRLDYYNDRSAGLPLPGIQVAIDNPGPDGIGEIKIKGPITMLGYYQNPEATAAVLRDGWLYTGDNGYIDKKGFLYIAGRKKNVIVTKNGKNIFPEDVELYLNKSEYIKESLVYGVDDDSSEDTIVCAKIVPNMEVIVEKFGKVPVQEELYKLIKQEVMKANKKLSSYKKIRHFEIKEGEFQKTTTKKIKRHLELVSLKSIGDMIKVLNKNGKNEQKKGA</sequence>
<keyword evidence="4" id="KW-1185">Reference proteome</keyword>
<protein>
    <submittedName>
        <fullName evidence="3">Long-chain acyl-CoA synthetase</fullName>
    </submittedName>
</protein>
<dbReference type="InterPro" id="IPR000873">
    <property type="entry name" value="AMP-dep_synth/lig_dom"/>
</dbReference>
<dbReference type="GO" id="GO:0004467">
    <property type="term" value="F:long-chain fatty acid-CoA ligase activity"/>
    <property type="evidence" value="ECO:0007669"/>
    <property type="project" value="UniProtKB-EC"/>
</dbReference>
<dbReference type="PANTHER" id="PTHR43272">
    <property type="entry name" value="LONG-CHAIN-FATTY-ACID--COA LIGASE"/>
    <property type="match status" value="1"/>
</dbReference>
<evidence type="ECO:0000259" key="2">
    <source>
        <dbReference type="Pfam" id="PF00501"/>
    </source>
</evidence>
<accession>A0A1M6GCL4</accession>
<proteinExistence type="predicted"/>